<dbReference type="Proteomes" id="UP000277871">
    <property type="component" value="Unassembled WGS sequence"/>
</dbReference>
<protein>
    <submittedName>
        <fullName evidence="1">Uncharacterized protein</fullName>
    </submittedName>
</protein>
<dbReference type="EMBL" id="RDEX01000001">
    <property type="protein sequence ID" value="RLY95123.1"/>
    <property type="molecule type" value="Genomic_DNA"/>
</dbReference>
<evidence type="ECO:0000313" key="1">
    <source>
        <dbReference type="EMBL" id="RLY95123.1"/>
    </source>
</evidence>
<keyword evidence="2" id="KW-1185">Reference proteome</keyword>
<sequence>MFNEYGCPWPFWGEGGLLAEEDFQLPPDLAADILVWTRNFDEHFDPFEGRPTEEQREAHRREGERLAERVQDAVGPGISIDFDAWESAAGGPDRPWWKRIFRSRVERA</sequence>
<gene>
    <name evidence="1" type="ORF">EAE32_02200</name>
</gene>
<dbReference type="AlphaFoldDB" id="A0A3L9LVT4"/>
<evidence type="ECO:0000313" key="2">
    <source>
        <dbReference type="Proteomes" id="UP000277871"/>
    </source>
</evidence>
<comment type="caution">
    <text evidence="1">The sequence shown here is derived from an EMBL/GenBank/DDBJ whole genome shotgun (WGS) entry which is preliminary data.</text>
</comment>
<accession>A0A3L9LVT4</accession>
<reference evidence="1 2" key="1">
    <citation type="submission" date="2018-10" db="EMBL/GenBank/DDBJ databases">
        <title>Kocuria tytonicola, new bacteria from the preen glands of American barn owls (Tyto furcata).</title>
        <authorList>
            <person name="Braun M.S."/>
            <person name="Wang E."/>
            <person name="Zimmermann S."/>
            <person name="Boutin S."/>
            <person name="Wagner H."/>
            <person name="Wink M."/>
        </authorList>
    </citation>
    <scope>NUCLEOTIDE SEQUENCE [LARGE SCALE GENOMIC DNA]</scope>
    <source>
        <strain evidence="1 2">473</strain>
    </source>
</reference>
<organism evidence="1 2">
    <name type="scientific">Kocuria tytonicola</name>
    <dbReference type="NCBI Taxonomy" id="2055946"/>
    <lineage>
        <taxon>Bacteria</taxon>
        <taxon>Bacillati</taxon>
        <taxon>Actinomycetota</taxon>
        <taxon>Actinomycetes</taxon>
        <taxon>Micrococcales</taxon>
        <taxon>Micrococcaceae</taxon>
        <taxon>Kocuria</taxon>
    </lineage>
</organism>
<proteinExistence type="predicted"/>
<name>A0A3L9LVT4_9MICC</name>
<dbReference type="OrthoDB" id="4409815at2"/>